<keyword evidence="2" id="KW-1185">Reference proteome</keyword>
<evidence type="ECO:0000313" key="1">
    <source>
        <dbReference type="EMBL" id="TNN60690.1"/>
    </source>
</evidence>
<gene>
    <name evidence="1" type="ORF">EYF80_029034</name>
</gene>
<dbReference type="EMBL" id="SRLO01000329">
    <property type="protein sequence ID" value="TNN60690.1"/>
    <property type="molecule type" value="Genomic_DNA"/>
</dbReference>
<comment type="caution">
    <text evidence="1">The sequence shown here is derived from an EMBL/GenBank/DDBJ whole genome shotgun (WGS) entry which is preliminary data.</text>
</comment>
<sequence>MGYGWESDTGVEVASELELDLRSCPALFVRQRLLAQQRWQDLSLGPGRRGFHVHRLMLLHIEDVKGTAGDQSKDVLRIQLKHQSEREEQWQRDEIQKEETIFSPGKAVKNSCWQEEHTLRYQNSTQLSLAEERTYARRRMNFESLRVTERNSQVSH</sequence>
<dbReference type="AlphaFoldDB" id="A0A4Z2H5C9"/>
<evidence type="ECO:0000313" key="2">
    <source>
        <dbReference type="Proteomes" id="UP000314294"/>
    </source>
</evidence>
<accession>A0A4Z2H5C9</accession>
<organism evidence="1 2">
    <name type="scientific">Liparis tanakae</name>
    <name type="common">Tanaka's snailfish</name>
    <dbReference type="NCBI Taxonomy" id="230148"/>
    <lineage>
        <taxon>Eukaryota</taxon>
        <taxon>Metazoa</taxon>
        <taxon>Chordata</taxon>
        <taxon>Craniata</taxon>
        <taxon>Vertebrata</taxon>
        <taxon>Euteleostomi</taxon>
        <taxon>Actinopterygii</taxon>
        <taxon>Neopterygii</taxon>
        <taxon>Teleostei</taxon>
        <taxon>Neoteleostei</taxon>
        <taxon>Acanthomorphata</taxon>
        <taxon>Eupercaria</taxon>
        <taxon>Perciformes</taxon>
        <taxon>Cottioidei</taxon>
        <taxon>Cottales</taxon>
        <taxon>Liparidae</taxon>
        <taxon>Liparis</taxon>
    </lineage>
</organism>
<reference evidence="1 2" key="1">
    <citation type="submission" date="2019-03" db="EMBL/GenBank/DDBJ databases">
        <title>First draft genome of Liparis tanakae, snailfish: a comprehensive survey of snailfish specific genes.</title>
        <authorList>
            <person name="Kim W."/>
            <person name="Song I."/>
            <person name="Jeong J.-H."/>
            <person name="Kim D."/>
            <person name="Kim S."/>
            <person name="Ryu S."/>
            <person name="Song J.Y."/>
            <person name="Lee S.K."/>
        </authorList>
    </citation>
    <scope>NUCLEOTIDE SEQUENCE [LARGE SCALE GENOMIC DNA]</scope>
    <source>
        <tissue evidence="1">Muscle</tissue>
    </source>
</reference>
<proteinExistence type="predicted"/>
<dbReference type="Proteomes" id="UP000314294">
    <property type="component" value="Unassembled WGS sequence"/>
</dbReference>
<protein>
    <submittedName>
        <fullName evidence="1">Uncharacterized protein</fullName>
    </submittedName>
</protein>
<name>A0A4Z2H5C9_9TELE</name>